<dbReference type="PANTHER" id="PTHR39596:SF2">
    <property type="entry name" value="HET DOMAIN PROTEIN (AFU_ORTHOLOGUE AFUA_1G17550)-RELATED"/>
    <property type="match status" value="1"/>
</dbReference>
<reference evidence="2" key="1">
    <citation type="journal article" date="2013" name="Genome Announc.">
        <title>Draft genome sequence of the grapevine dieback fungus Eutypa lata UCR-EL1.</title>
        <authorList>
            <person name="Blanco-Ulate B."/>
            <person name="Rolshausen P.E."/>
            <person name="Cantu D."/>
        </authorList>
    </citation>
    <scope>NUCLEOTIDE SEQUENCE [LARGE SCALE GENOMIC DNA]</scope>
    <source>
        <strain evidence="2">UCR-EL1</strain>
    </source>
</reference>
<dbReference type="AlphaFoldDB" id="M7TCK4"/>
<evidence type="ECO:0000313" key="2">
    <source>
        <dbReference type="Proteomes" id="UP000012174"/>
    </source>
</evidence>
<keyword evidence="2" id="KW-1185">Reference proteome</keyword>
<proteinExistence type="predicted"/>
<evidence type="ECO:0000313" key="1">
    <source>
        <dbReference type="EMBL" id="EMR64405.1"/>
    </source>
</evidence>
<dbReference type="PANTHER" id="PTHR39596">
    <property type="match status" value="1"/>
</dbReference>
<dbReference type="KEGG" id="ela:UCREL1_8639"/>
<sequence>MRRLWTLQEGLEARERLYFLFLDRPINVQTISRTLLVGRKFPILLAPIASDLFARWYMWFDFDIPDMATRTRDKFYQALDKVLGTSVSDVWLEPWHRVSVNWNNVGNRATSEEDRSVIFCNIVHLDPKRILEIDDKTPGITLDRVAAERMRVFYKMIGQFDPSIVFSDGRRYQDDGWRWALESCAPHKGWTFEMDAGAGPGNITDQGLIANYIGFIADIEGAPDRSSFSGWVFGNNSGFWLQTKRLVSDGVRMDLQMGRVLLLTIEEYTPEPQPWSQSVLTRIGVLFKMSEDRFLDMVFGNGIPRFRRACIVSIDREEDGVAYAKYEFLASVSRPSNAQTIEYHAGKARVNCGEWRRHRKWCIG</sequence>
<dbReference type="OrthoDB" id="4578298at2759"/>
<name>M7TCK4_EUTLA</name>
<dbReference type="HOGENOM" id="CLU_760834_0_0_1"/>
<organism evidence="1 2">
    <name type="scientific">Eutypa lata (strain UCR-EL1)</name>
    <name type="common">Grapevine dieback disease fungus</name>
    <name type="synonym">Eutypa armeniacae</name>
    <dbReference type="NCBI Taxonomy" id="1287681"/>
    <lineage>
        <taxon>Eukaryota</taxon>
        <taxon>Fungi</taxon>
        <taxon>Dikarya</taxon>
        <taxon>Ascomycota</taxon>
        <taxon>Pezizomycotina</taxon>
        <taxon>Sordariomycetes</taxon>
        <taxon>Xylariomycetidae</taxon>
        <taxon>Xylariales</taxon>
        <taxon>Diatrypaceae</taxon>
        <taxon>Eutypa</taxon>
    </lineage>
</organism>
<dbReference type="EMBL" id="KB707081">
    <property type="protein sequence ID" value="EMR64405.1"/>
    <property type="molecule type" value="Genomic_DNA"/>
</dbReference>
<gene>
    <name evidence="1" type="ORF">UCREL1_8639</name>
</gene>
<accession>M7TCK4</accession>
<protein>
    <submittedName>
        <fullName evidence="1">Uncharacterized protein</fullName>
    </submittedName>
</protein>
<dbReference type="Proteomes" id="UP000012174">
    <property type="component" value="Unassembled WGS sequence"/>
</dbReference>